<dbReference type="Pfam" id="PF02571">
    <property type="entry name" value="CbiJ"/>
    <property type="match status" value="1"/>
</dbReference>
<dbReference type="InterPro" id="IPR003723">
    <property type="entry name" value="Precorrin-6x_reduct"/>
</dbReference>
<dbReference type="GO" id="GO:0009236">
    <property type="term" value="P:cobalamin biosynthetic process"/>
    <property type="evidence" value="ECO:0007669"/>
    <property type="project" value="UniProtKB-UniPathway"/>
</dbReference>
<dbReference type="AlphaFoldDB" id="A0A239EM28"/>
<evidence type="ECO:0000313" key="5">
    <source>
        <dbReference type="Proteomes" id="UP000198304"/>
    </source>
</evidence>
<dbReference type="OrthoDB" id="9780707at2"/>
<dbReference type="GO" id="GO:0016994">
    <property type="term" value="F:precorrin-6A reductase activity"/>
    <property type="evidence" value="ECO:0007669"/>
    <property type="project" value="InterPro"/>
</dbReference>
<name>A0A239EM28_9FIRM</name>
<dbReference type="NCBIfam" id="NF005970">
    <property type="entry name" value="PRK08057.1-4"/>
    <property type="match status" value="1"/>
</dbReference>
<protein>
    <submittedName>
        <fullName evidence="4">Precorrin-6A/cobalt-precorrin-6A reductase</fullName>
    </submittedName>
</protein>
<gene>
    <name evidence="4" type="ORF">SAMN05446037_1010116</name>
</gene>
<evidence type="ECO:0000313" key="4">
    <source>
        <dbReference type="EMBL" id="SNS45830.1"/>
    </source>
</evidence>
<sequence length="256" mass="28945">MILALCGTTEGKILVEALTKKGLQIIATVTTAYGGKLLKENAKIEVMEKKLDKLRMETLIEERRITAIVDITHPYAENISRLALEVSKVKKIPYFRYERQDTFSKETEEETLLWAENFSHAAKMAKDFEGKVFLTIGSNHLPTFLKEIKVDRLIARVLPLSKIVKTCEDYGFTPDNLIAMKGPFSEEMNQQMFKSYGASVVVTKDSGEAGGTEEKINAAKYLKIPVILVKRPSISYGKIYYDINEIVNKMAFIYGK</sequence>
<dbReference type="PANTHER" id="PTHR36925">
    <property type="entry name" value="COBALT-PRECORRIN-6A REDUCTASE"/>
    <property type="match status" value="1"/>
</dbReference>
<organism evidence="4 5">
    <name type="scientific">Anaerovirgula multivorans</name>
    <dbReference type="NCBI Taxonomy" id="312168"/>
    <lineage>
        <taxon>Bacteria</taxon>
        <taxon>Bacillati</taxon>
        <taxon>Bacillota</taxon>
        <taxon>Clostridia</taxon>
        <taxon>Peptostreptococcales</taxon>
        <taxon>Natronincolaceae</taxon>
        <taxon>Anaerovirgula</taxon>
    </lineage>
</organism>
<keyword evidence="5" id="KW-1185">Reference proteome</keyword>
<keyword evidence="3" id="KW-0560">Oxidoreductase</keyword>
<dbReference type="EMBL" id="FZOJ01000010">
    <property type="protein sequence ID" value="SNS45830.1"/>
    <property type="molecule type" value="Genomic_DNA"/>
</dbReference>
<reference evidence="5" key="1">
    <citation type="submission" date="2017-06" db="EMBL/GenBank/DDBJ databases">
        <authorList>
            <person name="Varghese N."/>
            <person name="Submissions S."/>
        </authorList>
    </citation>
    <scope>NUCLEOTIDE SEQUENCE [LARGE SCALE GENOMIC DNA]</scope>
    <source>
        <strain evidence="5">SCA</strain>
    </source>
</reference>
<evidence type="ECO:0000256" key="3">
    <source>
        <dbReference type="ARBA" id="ARBA00023002"/>
    </source>
</evidence>
<dbReference type="UniPathway" id="UPA00148"/>
<accession>A0A239EM28</accession>
<dbReference type="RefSeq" id="WP_089283153.1">
    <property type="nucleotide sequence ID" value="NZ_FZOJ01000010.1"/>
</dbReference>
<comment type="pathway">
    <text evidence="1">Cofactor biosynthesis; adenosylcobalamin biosynthesis.</text>
</comment>
<dbReference type="NCBIfam" id="TIGR00715">
    <property type="entry name" value="precor6x_red"/>
    <property type="match status" value="1"/>
</dbReference>
<keyword evidence="2" id="KW-0169">Cobalamin biosynthesis</keyword>
<evidence type="ECO:0000256" key="1">
    <source>
        <dbReference type="ARBA" id="ARBA00004953"/>
    </source>
</evidence>
<proteinExistence type="predicted"/>
<dbReference type="Proteomes" id="UP000198304">
    <property type="component" value="Unassembled WGS sequence"/>
</dbReference>
<evidence type="ECO:0000256" key="2">
    <source>
        <dbReference type="ARBA" id="ARBA00022573"/>
    </source>
</evidence>
<dbReference type="PROSITE" id="PS51014">
    <property type="entry name" value="COBK_CBIJ"/>
    <property type="match status" value="1"/>
</dbReference>
<dbReference type="PANTHER" id="PTHR36925:SF1">
    <property type="entry name" value="COBALT-PRECORRIN-6A REDUCTASE"/>
    <property type="match status" value="1"/>
</dbReference>